<proteinExistence type="predicted"/>
<sequence>MDGNSWEEEEEEVLKPSSGSFVYRLAIYPAGTHLYNTASPLVKDLMSKGQLLDEIKRAPLVNKADTL</sequence>
<comment type="caution">
    <text evidence="1">The sequence shown here is derived from an EMBL/GenBank/DDBJ whole genome shotgun (WGS) entry which is preliminary data.</text>
</comment>
<dbReference type="AlphaFoldDB" id="A0AAE1PQ91"/>
<evidence type="ECO:0000313" key="1">
    <source>
        <dbReference type="EMBL" id="KAK4312766.1"/>
    </source>
</evidence>
<keyword evidence="2" id="KW-1185">Reference proteome</keyword>
<name>A0AAE1PQ91_9EUCA</name>
<gene>
    <name evidence="1" type="ORF">Pmani_015781</name>
</gene>
<organism evidence="1 2">
    <name type="scientific">Petrolisthes manimaculis</name>
    <dbReference type="NCBI Taxonomy" id="1843537"/>
    <lineage>
        <taxon>Eukaryota</taxon>
        <taxon>Metazoa</taxon>
        <taxon>Ecdysozoa</taxon>
        <taxon>Arthropoda</taxon>
        <taxon>Crustacea</taxon>
        <taxon>Multicrustacea</taxon>
        <taxon>Malacostraca</taxon>
        <taxon>Eumalacostraca</taxon>
        <taxon>Eucarida</taxon>
        <taxon>Decapoda</taxon>
        <taxon>Pleocyemata</taxon>
        <taxon>Anomura</taxon>
        <taxon>Galatheoidea</taxon>
        <taxon>Porcellanidae</taxon>
        <taxon>Petrolisthes</taxon>
    </lineage>
</organism>
<reference evidence="1" key="1">
    <citation type="submission" date="2023-11" db="EMBL/GenBank/DDBJ databases">
        <title>Genome assemblies of two species of porcelain crab, Petrolisthes cinctipes and Petrolisthes manimaculis (Anomura: Porcellanidae).</title>
        <authorList>
            <person name="Angst P."/>
        </authorList>
    </citation>
    <scope>NUCLEOTIDE SEQUENCE</scope>
    <source>
        <strain evidence="1">PB745_02</strain>
        <tissue evidence="1">Gill</tissue>
    </source>
</reference>
<accession>A0AAE1PQ91</accession>
<dbReference type="EMBL" id="JAWZYT010001378">
    <property type="protein sequence ID" value="KAK4312766.1"/>
    <property type="molecule type" value="Genomic_DNA"/>
</dbReference>
<evidence type="ECO:0000313" key="2">
    <source>
        <dbReference type="Proteomes" id="UP001292094"/>
    </source>
</evidence>
<dbReference type="Proteomes" id="UP001292094">
    <property type="component" value="Unassembled WGS sequence"/>
</dbReference>
<protein>
    <submittedName>
        <fullName evidence="1">Uncharacterized protein</fullName>
    </submittedName>
</protein>